<keyword evidence="2" id="KW-1185">Reference proteome</keyword>
<proteinExistence type="predicted"/>
<accession>A0AA39UH95</accession>
<comment type="caution">
    <text evidence="1">The sequence shown here is derived from an EMBL/GenBank/DDBJ whole genome shotgun (WGS) entry which is preliminary data.</text>
</comment>
<organism evidence="1 2">
    <name type="scientific">Armillaria novae-zelandiae</name>
    <dbReference type="NCBI Taxonomy" id="153914"/>
    <lineage>
        <taxon>Eukaryota</taxon>
        <taxon>Fungi</taxon>
        <taxon>Dikarya</taxon>
        <taxon>Basidiomycota</taxon>
        <taxon>Agaricomycotina</taxon>
        <taxon>Agaricomycetes</taxon>
        <taxon>Agaricomycetidae</taxon>
        <taxon>Agaricales</taxon>
        <taxon>Marasmiineae</taxon>
        <taxon>Physalacriaceae</taxon>
        <taxon>Armillaria</taxon>
    </lineage>
</organism>
<evidence type="ECO:0000313" key="2">
    <source>
        <dbReference type="Proteomes" id="UP001175227"/>
    </source>
</evidence>
<dbReference type="Proteomes" id="UP001175227">
    <property type="component" value="Unassembled WGS sequence"/>
</dbReference>
<dbReference type="EMBL" id="JAUEPR010000013">
    <property type="protein sequence ID" value="KAK0478785.1"/>
    <property type="molecule type" value="Genomic_DNA"/>
</dbReference>
<evidence type="ECO:0000313" key="1">
    <source>
        <dbReference type="EMBL" id="KAK0478785.1"/>
    </source>
</evidence>
<gene>
    <name evidence="1" type="ORF">IW261DRAFT_1480790</name>
</gene>
<name>A0AA39UH95_9AGAR</name>
<evidence type="ECO:0008006" key="3">
    <source>
        <dbReference type="Google" id="ProtNLM"/>
    </source>
</evidence>
<dbReference type="AlphaFoldDB" id="A0AA39UH95"/>
<protein>
    <recommendedName>
        <fullName evidence="3">Protein kinase domain-containing protein</fullName>
    </recommendedName>
</protein>
<sequence>MHSDAFDVIPYEDIKGDWVRLGSGSFGNVYKGVPRISQRINSDLYNGDCREIPGHRRSHQGSTPIHRVRRWQVL</sequence>
<reference evidence="1" key="1">
    <citation type="submission" date="2023-06" db="EMBL/GenBank/DDBJ databases">
        <authorList>
            <consortium name="Lawrence Berkeley National Laboratory"/>
            <person name="Ahrendt S."/>
            <person name="Sahu N."/>
            <person name="Indic B."/>
            <person name="Wong-Bajracharya J."/>
            <person name="Merenyi Z."/>
            <person name="Ke H.-M."/>
            <person name="Monk M."/>
            <person name="Kocsube S."/>
            <person name="Drula E."/>
            <person name="Lipzen A."/>
            <person name="Balint B."/>
            <person name="Henrissat B."/>
            <person name="Andreopoulos B."/>
            <person name="Martin F.M."/>
            <person name="Harder C.B."/>
            <person name="Rigling D."/>
            <person name="Ford K.L."/>
            <person name="Foster G.D."/>
            <person name="Pangilinan J."/>
            <person name="Papanicolaou A."/>
            <person name="Barry K."/>
            <person name="LaButti K."/>
            <person name="Viragh M."/>
            <person name="Koriabine M."/>
            <person name="Yan M."/>
            <person name="Riley R."/>
            <person name="Champramary S."/>
            <person name="Plett K.L."/>
            <person name="Tsai I.J."/>
            <person name="Slot J."/>
            <person name="Sipos G."/>
            <person name="Plett J."/>
            <person name="Nagy L.G."/>
            <person name="Grigoriev I.V."/>
        </authorList>
    </citation>
    <scope>NUCLEOTIDE SEQUENCE</scope>
    <source>
        <strain evidence="1">ICMP 16352</strain>
    </source>
</reference>